<sequence length="513" mass="54584">MSVALPPLADTQLADNQMIARGLRLPDRAFIDGDWAASTNGAVFETINPATGAVLGTLPHCGPEDVDRAVAAARRAFRAGTWSRAAPEARKAALLRLAALIRRDGRDLAVMESLESGKPVTDCLKEITVEVPDIFQWYGELIDKSYGHVAPTDDSACALVVREPIGVVAAVLPWNFPLLMASWKLAPALASGCSMIVKPAEETSLTTLRLAELAIEAGIPAGVLNVVTGPGETTGRLIGQHGDIDAVSFTGSTEVGRLFLQYAGSSNLKTVGLEMGGKSPFIVLDDAALTPDLIDNAVMAAFWNGGQNCSANMRQIVARSRQEEYVDKITRRAAAIVIGDPLDPRTEMGPMISMQHRRRVQGLIDKGVSEGARAMLAPRGEVAALPGSFLSPAVFADLDPMMTIARDEIFGPVLGVLPVDSAARALEIANGTDYGLHATVYTRDIDRALYFARRLACGTVSVNGFTEGDIKTPFGGYRKSGSLARDKGLEAMSQYQQVKTIWLSLTLPAEAGA</sequence>
<dbReference type="InterPro" id="IPR015590">
    <property type="entry name" value="Aldehyde_DH_dom"/>
</dbReference>
<evidence type="ECO:0000256" key="1">
    <source>
        <dbReference type="ARBA" id="ARBA00023002"/>
    </source>
</evidence>
<gene>
    <name evidence="5" type="ORF">WG926_25845</name>
</gene>
<evidence type="ECO:0000259" key="4">
    <source>
        <dbReference type="Pfam" id="PF00171"/>
    </source>
</evidence>
<evidence type="ECO:0000256" key="3">
    <source>
        <dbReference type="RuleBase" id="RU003345"/>
    </source>
</evidence>
<keyword evidence="6" id="KW-1185">Reference proteome</keyword>
<comment type="caution">
    <text evidence="5">The sequence shown here is derived from an EMBL/GenBank/DDBJ whole genome shotgun (WGS) entry which is preliminary data.</text>
</comment>
<organism evidence="5 6">
    <name type="scientific">Tistrella arctica</name>
    <dbReference type="NCBI Taxonomy" id="3133430"/>
    <lineage>
        <taxon>Bacteria</taxon>
        <taxon>Pseudomonadati</taxon>
        <taxon>Pseudomonadota</taxon>
        <taxon>Alphaproteobacteria</taxon>
        <taxon>Geminicoccales</taxon>
        <taxon>Geminicoccaceae</taxon>
        <taxon>Tistrella</taxon>
    </lineage>
</organism>
<dbReference type="Gene3D" id="3.40.309.10">
    <property type="entry name" value="Aldehyde Dehydrogenase, Chain A, domain 2"/>
    <property type="match status" value="1"/>
</dbReference>
<dbReference type="Gene3D" id="3.40.605.10">
    <property type="entry name" value="Aldehyde Dehydrogenase, Chain A, domain 1"/>
    <property type="match status" value="1"/>
</dbReference>
<dbReference type="RefSeq" id="WP_345938634.1">
    <property type="nucleotide sequence ID" value="NZ_JBBKTW010000013.1"/>
</dbReference>
<reference evidence="5 6" key="1">
    <citation type="submission" date="2024-03" db="EMBL/GenBank/DDBJ databases">
        <title>High-quality draft genome sequencing of Tistrella sp. BH-R2-4.</title>
        <authorList>
            <person name="Dong C."/>
        </authorList>
    </citation>
    <scope>NUCLEOTIDE SEQUENCE [LARGE SCALE GENOMIC DNA]</scope>
    <source>
        <strain evidence="5 6">BH-R2-4</strain>
    </source>
</reference>
<dbReference type="InterPro" id="IPR016163">
    <property type="entry name" value="Ald_DH_C"/>
</dbReference>
<proteinExistence type="inferred from homology"/>
<dbReference type="Proteomes" id="UP001413721">
    <property type="component" value="Unassembled WGS sequence"/>
</dbReference>
<dbReference type="PANTHER" id="PTHR11699">
    <property type="entry name" value="ALDEHYDE DEHYDROGENASE-RELATED"/>
    <property type="match status" value="1"/>
</dbReference>
<protein>
    <submittedName>
        <fullName evidence="5">Aldehyde dehydrogenase family protein</fullName>
    </submittedName>
</protein>
<dbReference type="PROSITE" id="PS00687">
    <property type="entry name" value="ALDEHYDE_DEHYDR_GLU"/>
    <property type="match status" value="1"/>
</dbReference>
<dbReference type="InterPro" id="IPR016162">
    <property type="entry name" value="Ald_DH_N"/>
</dbReference>
<comment type="similarity">
    <text evidence="3">Belongs to the aldehyde dehydrogenase family.</text>
</comment>
<accession>A0ABU9YT67</accession>
<evidence type="ECO:0000256" key="2">
    <source>
        <dbReference type="PROSITE-ProRule" id="PRU10007"/>
    </source>
</evidence>
<keyword evidence="1 3" id="KW-0560">Oxidoreductase</keyword>
<evidence type="ECO:0000313" key="5">
    <source>
        <dbReference type="EMBL" id="MEN2991760.1"/>
    </source>
</evidence>
<feature type="active site" evidence="2">
    <location>
        <position position="274"/>
    </location>
</feature>
<dbReference type="InterPro" id="IPR016161">
    <property type="entry name" value="Ald_DH/histidinol_DH"/>
</dbReference>
<evidence type="ECO:0000313" key="6">
    <source>
        <dbReference type="Proteomes" id="UP001413721"/>
    </source>
</evidence>
<dbReference type="Pfam" id="PF00171">
    <property type="entry name" value="Aldedh"/>
    <property type="match status" value="1"/>
</dbReference>
<feature type="domain" description="Aldehyde dehydrogenase" evidence="4">
    <location>
        <begin position="35"/>
        <end position="501"/>
    </location>
</feature>
<dbReference type="EMBL" id="JBBKTW010000013">
    <property type="protein sequence ID" value="MEN2991760.1"/>
    <property type="molecule type" value="Genomic_DNA"/>
</dbReference>
<dbReference type="InterPro" id="IPR029510">
    <property type="entry name" value="Ald_DH_CS_GLU"/>
</dbReference>
<dbReference type="SUPFAM" id="SSF53720">
    <property type="entry name" value="ALDH-like"/>
    <property type="match status" value="1"/>
</dbReference>
<name>A0ABU9YT67_9PROT</name>